<dbReference type="PANTHER" id="PTHR15921:SF3">
    <property type="entry name" value="PRE-MRNA CLEAVAGE COMPLEX 2 PROTEIN PCF11"/>
    <property type="match status" value="1"/>
</dbReference>
<proteinExistence type="predicted"/>
<dbReference type="InterPro" id="IPR054127">
    <property type="entry name" value="Pcf11_C"/>
</dbReference>
<dbReference type="PROSITE" id="PS51391">
    <property type="entry name" value="CID"/>
    <property type="match status" value="1"/>
</dbReference>
<dbReference type="GO" id="GO:0005849">
    <property type="term" value="C:mRNA cleavage factor complex"/>
    <property type="evidence" value="ECO:0007669"/>
    <property type="project" value="TreeGrafter"/>
</dbReference>
<dbReference type="InterPro" id="IPR047415">
    <property type="entry name" value="Pcf11_CID"/>
</dbReference>
<dbReference type="GO" id="GO:0000993">
    <property type="term" value="F:RNA polymerase II complex binding"/>
    <property type="evidence" value="ECO:0007669"/>
    <property type="project" value="InterPro"/>
</dbReference>
<dbReference type="InterPro" id="IPR045154">
    <property type="entry name" value="PCF11-like"/>
</dbReference>
<dbReference type="GO" id="GO:0005737">
    <property type="term" value="C:cytoplasm"/>
    <property type="evidence" value="ECO:0007669"/>
    <property type="project" value="TreeGrafter"/>
</dbReference>
<dbReference type="OrthoDB" id="2129491at2759"/>
<dbReference type="EMBL" id="KZ301977">
    <property type="protein sequence ID" value="PFH52818.1"/>
    <property type="molecule type" value="Genomic_DNA"/>
</dbReference>
<dbReference type="STRING" id="703135.A0A2A9NRS9"/>
<dbReference type="FunFam" id="1.25.40.90:FF:000016">
    <property type="entry name" value="mRNA cleavage factor complex component Pcf11"/>
    <property type="match status" value="1"/>
</dbReference>
<keyword evidence="4" id="KW-1185">Reference proteome</keyword>
<feature type="domain" description="CID" evidence="2">
    <location>
        <begin position="50"/>
        <end position="185"/>
    </location>
</feature>
<dbReference type="AlphaFoldDB" id="A0A2A9NRS9"/>
<evidence type="ECO:0000313" key="3">
    <source>
        <dbReference type="EMBL" id="PFH52818.1"/>
    </source>
</evidence>
<feature type="non-terminal residue" evidence="3">
    <location>
        <position position="659"/>
    </location>
</feature>
<dbReference type="SMART" id="SM00582">
    <property type="entry name" value="RPR"/>
    <property type="match status" value="1"/>
</dbReference>
<dbReference type="SUPFAM" id="SSF48464">
    <property type="entry name" value="ENTH/VHS domain"/>
    <property type="match status" value="1"/>
</dbReference>
<reference evidence="3 4" key="1">
    <citation type="submission" date="2014-02" db="EMBL/GenBank/DDBJ databases">
        <title>Transposable element dynamics among asymbiotic and ectomycorrhizal Amanita fungi.</title>
        <authorList>
            <consortium name="DOE Joint Genome Institute"/>
            <person name="Hess J."/>
            <person name="Skrede I."/>
            <person name="Wolfe B."/>
            <person name="LaButti K."/>
            <person name="Ohm R.A."/>
            <person name="Grigoriev I.V."/>
            <person name="Pringle A."/>
        </authorList>
    </citation>
    <scope>NUCLEOTIDE SEQUENCE [LARGE SCALE GENOMIC DNA]</scope>
    <source>
        <strain evidence="3 4">SKay4041</strain>
    </source>
</reference>
<dbReference type="InterPro" id="IPR008942">
    <property type="entry name" value="ENTH_VHS"/>
</dbReference>
<dbReference type="PANTHER" id="PTHR15921">
    <property type="entry name" value="PRE-MRNA CLEAVAGE COMPLEX II"/>
    <property type="match status" value="1"/>
</dbReference>
<dbReference type="GO" id="GO:0006369">
    <property type="term" value="P:termination of RNA polymerase II transcription"/>
    <property type="evidence" value="ECO:0007669"/>
    <property type="project" value="InterPro"/>
</dbReference>
<dbReference type="InterPro" id="IPR006569">
    <property type="entry name" value="CID_dom"/>
</dbReference>
<accession>A0A2A9NRS9</accession>
<name>A0A2A9NRS9_9AGAR</name>
<gene>
    <name evidence="3" type="ORF">AMATHDRAFT_172853</name>
</gene>
<dbReference type="CDD" id="cd16982">
    <property type="entry name" value="CID_Pcf11"/>
    <property type="match status" value="1"/>
</dbReference>
<feature type="compositionally biased region" description="Low complexity" evidence="1">
    <location>
        <begin position="618"/>
        <end position="631"/>
    </location>
</feature>
<dbReference type="GO" id="GO:0031124">
    <property type="term" value="P:mRNA 3'-end processing"/>
    <property type="evidence" value="ECO:0007669"/>
    <property type="project" value="InterPro"/>
</dbReference>
<dbReference type="GO" id="GO:0003729">
    <property type="term" value="F:mRNA binding"/>
    <property type="evidence" value="ECO:0007669"/>
    <property type="project" value="InterPro"/>
</dbReference>
<evidence type="ECO:0000313" key="4">
    <source>
        <dbReference type="Proteomes" id="UP000242287"/>
    </source>
</evidence>
<protein>
    <recommendedName>
        <fullName evidence="2">CID domain-containing protein</fullName>
    </recommendedName>
</protein>
<organism evidence="3 4">
    <name type="scientific">Amanita thiersii Skay4041</name>
    <dbReference type="NCBI Taxonomy" id="703135"/>
    <lineage>
        <taxon>Eukaryota</taxon>
        <taxon>Fungi</taxon>
        <taxon>Dikarya</taxon>
        <taxon>Basidiomycota</taxon>
        <taxon>Agaricomycotina</taxon>
        <taxon>Agaricomycetes</taxon>
        <taxon>Agaricomycetidae</taxon>
        <taxon>Agaricales</taxon>
        <taxon>Pluteineae</taxon>
        <taxon>Amanitaceae</taxon>
        <taxon>Amanita</taxon>
    </lineage>
</organism>
<feature type="region of interest" description="Disordered" evidence="1">
    <location>
        <begin position="589"/>
        <end position="659"/>
    </location>
</feature>
<dbReference type="Pfam" id="PF04818">
    <property type="entry name" value="CID"/>
    <property type="match status" value="1"/>
</dbReference>
<evidence type="ECO:0000259" key="2">
    <source>
        <dbReference type="PROSITE" id="PS51391"/>
    </source>
</evidence>
<sequence>MSIYSQSIHGQPSYGTPTYTQPSLHNGYSYPYFQPNAPVSAPPPVYHYLDPVSFRREFTTRLADLQVNSRPMIQTLSMLAQEYSRFAEIVAQCLEAHIRRVPPWMKLPAFYLLDAISKNVYEPYARQFASFVIPLFLDTYGQVDEVTRNKMEEMLLTWRTGSPTGKELFGVPPQIAIERGIWGDGATNYNVSSYSVSGQVTKAQVLSELEYTLGQKERALHANPYDNMSQNHINILHQLRKLVETGVSQEELQQILGQLRALVRHVSPPGNTQASSTWHTQYPTPSYPLPSVPSSSGQRLYHQPVNSYSGTHVIKPEQDCSIIGPAASTSSSAPNMPAPQENIANLLSTLLKAGVVSVTGTPTGARSPYKDGQKDIEQSEAVDLENESLRKYRKSILSQKIQLTSLDISRKRSKIIDFLYGQLNTQCKQCGIRFAETVDGKKKLEDHLDMHFRQNRKAIQNVGRGHSRSWFVGTEDWIHDLGKDVKGKGREDGRPYSTKTSAAEEIAKREAELKAQYVVVPPGDEAKPLSCPICKEVLKSEFLEEDEEWVWKNAVRRDERVYHATCYAEAAAVKTNYAARLRTEILGSRAGTPEVQPGSLSIPSRVTPPPSVTRMSRSKSPSLSPFSESKLAGTKRKIQNDDNISRGDGTPPLKKSALS</sequence>
<dbReference type="Gene3D" id="1.25.40.90">
    <property type="match status" value="1"/>
</dbReference>
<dbReference type="Proteomes" id="UP000242287">
    <property type="component" value="Unassembled WGS sequence"/>
</dbReference>
<evidence type="ECO:0000256" key="1">
    <source>
        <dbReference type="SAM" id="MobiDB-lite"/>
    </source>
</evidence>
<dbReference type="Pfam" id="PF21936">
    <property type="entry name" value="Pcf11_C"/>
    <property type="match status" value="1"/>
</dbReference>